<feature type="compositionally biased region" description="Acidic residues" evidence="1">
    <location>
        <begin position="103"/>
        <end position="120"/>
    </location>
</feature>
<feature type="compositionally biased region" description="Acidic residues" evidence="1">
    <location>
        <begin position="75"/>
        <end position="95"/>
    </location>
</feature>
<name>A0A699L9Y4_TANCI</name>
<dbReference type="AlphaFoldDB" id="A0A699L9Y4"/>
<reference evidence="2" key="1">
    <citation type="journal article" date="2019" name="Sci. Rep.">
        <title>Draft genome of Tanacetum cinerariifolium, the natural source of mosquito coil.</title>
        <authorList>
            <person name="Yamashiro T."/>
            <person name="Shiraishi A."/>
            <person name="Satake H."/>
            <person name="Nakayama K."/>
        </authorList>
    </citation>
    <scope>NUCLEOTIDE SEQUENCE</scope>
</reference>
<protein>
    <submittedName>
        <fullName evidence="2">Uncharacterized protein</fullName>
    </submittedName>
</protein>
<evidence type="ECO:0000313" key="2">
    <source>
        <dbReference type="EMBL" id="GFB31132.1"/>
    </source>
</evidence>
<organism evidence="2">
    <name type="scientific">Tanacetum cinerariifolium</name>
    <name type="common">Dalmatian daisy</name>
    <name type="synonym">Chrysanthemum cinerariifolium</name>
    <dbReference type="NCBI Taxonomy" id="118510"/>
    <lineage>
        <taxon>Eukaryota</taxon>
        <taxon>Viridiplantae</taxon>
        <taxon>Streptophyta</taxon>
        <taxon>Embryophyta</taxon>
        <taxon>Tracheophyta</taxon>
        <taxon>Spermatophyta</taxon>
        <taxon>Magnoliopsida</taxon>
        <taxon>eudicotyledons</taxon>
        <taxon>Gunneridae</taxon>
        <taxon>Pentapetalae</taxon>
        <taxon>asterids</taxon>
        <taxon>campanulids</taxon>
        <taxon>Asterales</taxon>
        <taxon>Asteraceae</taxon>
        <taxon>Asteroideae</taxon>
        <taxon>Anthemideae</taxon>
        <taxon>Anthemidinae</taxon>
        <taxon>Tanacetum</taxon>
    </lineage>
</organism>
<comment type="caution">
    <text evidence="2">The sequence shown here is derived from an EMBL/GenBank/DDBJ whole genome shotgun (WGS) entry which is preliminary data.</text>
</comment>
<dbReference type="EMBL" id="BKCJ010599190">
    <property type="protein sequence ID" value="GFB31132.1"/>
    <property type="molecule type" value="Genomic_DNA"/>
</dbReference>
<feature type="region of interest" description="Disordered" evidence="1">
    <location>
        <begin position="47"/>
        <end position="173"/>
    </location>
</feature>
<evidence type="ECO:0000256" key="1">
    <source>
        <dbReference type="SAM" id="MobiDB-lite"/>
    </source>
</evidence>
<gene>
    <name evidence="2" type="ORF">Tci_703103</name>
</gene>
<feature type="compositionally biased region" description="Polar residues" evidence="1">
    <location>
        <begin position="55"/>
        <end position="70"/>
    </location>
</feature>
<sequence length="415" mass="46649">MFSTIKLVSRQQNTQQFGALLPIELTNEDVKNSSAYKEYYAVAIGAVPPKPKASVQKTRSSSDTNITPPTTVVGYDDDDDDEDDDGDEGDDDDDHEVERGNEKDDEQEGGDDEQDYDEEEFIHPSLSTHIEEEPMDEESFDPIPKTPKDSDNEGNGEENLGLNVSRKEGHDEEEDELYKDININQRRVSSQFVTSMLNPTLDVGMEFIFKTTSQMGAQTPTSVGPLPMSASTITPSTIATITTTQQAPLPLTTAPSTFFQDLPNFGSLFGFDNRLRTLEEKFSKFMQRNQFAGAVFAIPRIIQRYMDQRMNQAVKVKIINEQVKEQVKVQISKILPTIEQTMNEQLEAEVLTRSSNSSKTSYAVAVDLSEMELKKILIEKMKGNKSIQRSDEQKNLYKALVEAYESDKIILDTYG</sequence>
<proteinExistence type="predicted"/>
<accession>A0A699L9Y4</accession>